<evidence type="ECO:0000313" key="2">
    <source>
        <dbReference type="Proteomes" id="UP000015104"/>
    </source>
</evidence>
<reference evidence="1" key="2">
    <citation type="submission" date="2015-06" db="UniProtKB">
        <authorList>
            <consortium name="EnsemblMetazoa"/>
        </authorList>
    </citation>
    <scope>IDENTIFICATION</scope>
</reference>
<proteinExistence type="predicted"/>
<keyword evidence="2" id="KW-1185">Reference proteome</keyword>
<reference evidence="2" key="1">
    <citation type="submission" date="2011-08" db="EMBL/GenBank/DDBJ databases">
        <authorList>
            <person name="Rombauts S."/>
        </authorList>
    </citation>
    <scope>NUCLEOTIDE SEQUENCE</scope>
    <source>
        <strain evidence="2">London</strain>
    </source>
</reference>
<dbReference type="AlphaFoldDB" id="T1K6Z2"/>
<dbReference type="EMBL" id="CAEY01001797">
    <property type="status" value="NOT_ANNOTATED_CDS"/>
    <property type="molecule type" value="Genomic_DNA"/>
</dbReference>
<dbReference type="EnsemblMetazoa" id="tetur06g02250.1">
    <property type="protein sequence ID" value="tetur06g02250.1"/>
    <property type="gene ID" value="tetur06g02250"/>
</dbReference>
<dbReference type="HOGENOM" id="CLU_2870449_0_0_1"/>
<dbReference type="Proteomes" id="UP000015104">
    <property type="component" value="Unassembled WGS sequence"/>
</dbReference>
<protein>
    <submittedName>
        <fullName evidence="1">Uncharacterized protein</fullName>
    </submittedName>
</protein>
<evidence type="ECO:0000313" key="1">
    <source>
        <dbReference type="EnsemblMetazoa" id="tetur06g02250.1"/>
    </source>
</evidence>
<name>T1K6Z2_TETUR</name>
<sequence>MLNGGNKKPEPNQLDTNLVHLNNRVDHDLDRINYKMKTITNNSKTIYNWCHYGQQYPNNNGSSL</sequence>
<organism evidence="1 2">
    <name type="scientific">Tetranychus urticae</name>
    <name type="common">Two-spotted spider mite</name>
    <dbReference type="NCBI Taxonomy" id="32264"/>
    <lineage>
        <taxon>Eukaryota</taxon>
        <taxon>Metazoa</taxon>
        <taxon>Ecdysozoa</taxon>
        <taxon>Arthropoda</taxon>
        <taxon>Chelicerata</taxon>
        <taxon>Arachnida</taxon>
        <taxon>Acari</taxon>
        <taxon>Acariformes</taxon>
        <taxon>Trombidiformes</taxon>
        <taxon>Prostigmata</taxon>
        <taxon>Eleutherengona</taxon>
        <taxon>Raphignathae</taxon>
        <taxon>Tetranychoidea</taxon>
        <taxon>Tetranychidae</taxon>
        <taxon>Tetranychus</taxon>
    </lineage>
</organism>
<accession>T1K6Z2</accession>